<name>A0A917QRS7_9NOCA</name>
<evidence type="ECO:0000313" key="3">
    <source>
        <dbReference type="Proteomes" id="UP000612956"/>
    </source>
</evidence>
<dbReference type="Pfam" id="PF03417">
    <property type="entry name" value="AAT"/>
    <property type="match status" value="1"/>
</dbReference>
<evidence type="ECO:0000313" key="2">
    <source>
        <dbReference type="EMBL" id="GGK65201.1"/>
    </source>
</evidence>
<protein>
    <recommendedName>
        <fullName evidence="1">Peptidase C45 hydrolase domain-containing protein</fullName>
    </recommendedName>
</protein>
<comment type="caution">
    <text evidence="2">The sequence shown here is derived from an EMBL/GenBank/DDBJ whole genome shotgun (WGS) entry which is preliminary data.</text>
</comment>
<sequence>MFTDQSYLVPPVEGDYLSVRALTVRGSDTEIGADLAKFARRDYSAVVAPYRSPVYGIGRLKYFDHSYPALADRARGAARQYDVDPERTDTSTLAYDVPSVPACSLVWFPASLTTVGRPLFGRNLDWFTGTLSSKYGLPPTPGEHPSCSRTVWLTTVPSGGRVVAQLGCHDLMSPGLDGVNDAGLMTAVLVDHSDRGNVGASPAGGRASGLSAMQVPGCVLHGATTVAEAKVLLVQQQTFCPTPTNMHWFVADAHGAAMVVEIDGDSRQYYFVDAEPDQPFIVTNHALHRYPTISSFPAEPIGAEHNSFVRYQVLTAAIQAHQGPWTPDDVSALLDVVQCAYVDDKAAGISGHVPERTLWHYVADPDERAYRIRFYQHDIGPEPGTNHMRTKFTDPLEWTLSGALER</sequence>
<dbReference type="Proteomes" id="UP000612956">
    <property type="component" value="Unassembled WGS sequence"/>
</dbReference>
<dbReference type="RefSeq" id="WP_188830713.1">
    <property type="nucleotide sequence ID" value="NZ_BMMW01000004.1"/>
</dbReference>
<dbReference type="Gene3D" id="3.60.60.10">
    <property type="entry name" value="Penicillin V Acylase, Chain A"/>
    <property type="match status" value="1"/>
</dbReference>
<dbReference type="SUPFAM" id="SSF56235">
    <property type="entry name" value="N-terminal nucleophile aminohydrolases (Ntn hydrolases)"/>
    <property type="match status" value="1"/>
</dbReference>
<evidence type="ECO:0000259" key="1">
    <source>
        <dbReference type="Pfam" id="PF03417"/>
    </source>
</evidence>
<dbReference type="EMBL" id="BMMW01000004">
    <property type="protein sequence ID" value="GGK65201.1"/>
    <property type="molecule type" value="Genomic_DNA"/>
</dbReference>
<proteinExistence type="predicted"/>
<reference evidence="2" key="2">
    <citation type="submission" date="2020-09" db="EMBL/GenBank/DDBJ databases">
        <authorList>
            <person name="Sun Q."/>
            <person name="Zhou Y."/>
        </authorList>
    </citation>
    <scope>NUCLEOTIDE SEQUENCE</scope>
    <source>
        <strain evidence="2">CGMCC 4.7278</strain>
    </source>
</reference>
<accession>A0A917QRS7</accession>
<dbReference type="InterPro" id="IPR029055">
    <property type="entry name" value="Ntn_hydrolases_N"/>
</dbReference>
<keyword evidence="3" id="KW-1185">Reference proteome</keyword>
<reference evidence="2" key="1">
    <citation type="journal article" date="2014" name="Int. J. Syst. Evol. Microbiol.">
        <title>Complete genome sequence of Corynebacterium casei LMG S-19264T (=DSM 44701T), isolated from a smear-ripened cheese.</title>
        <authorList>
            <consortium name="US DOE Joint Genome Institute (JGI-PGF)"/>
            <person name="Walter F."/>
            <person name="Albersmeier A."/>
            <person name="Kalinowski J."/>
            <person name="Ruckert C."/>
        </authorList>
    </citation>
    <scope>NUCLEOTIDE SEQUENCE</scope>
    <source>
        <strain evidence="2">CGMCC 4.7278</strain>
    </source>
</reference>
<gene>
    <name evidence="2" type="ORF">GCM10011591_41830</name>
</gene>
<dbReference type="AlphaFoldDB" id="A0A917QRS7"/>
<organism evidence="2 3">
    <name type="scientific">Nocardia camponoti</name>
    <dbReference type="NCBI Taxonomy" id="1616106"/>
    <lineage>
        <taxon>Bacteria</taxon>
        <taxon>Bacillati</taxon>
        <taxon>Actinomycetota</taxon>
        <taxon>Actinomycetes</taxon>
        <taxon>Mycobacteriales</taxon>
        <taxon>Nocardiaceae</taxon>
        <taxon>Nocardia</taxon>
    </lineage>
</organism>
<feature type="domain" description="Peptidase C45 hydrolase" evidence="1">
    <location>
        <begin position="118"/>
        <end position="289"/>
    </location>
</feature>
<dbReference type="InterPro" id="IPR005079">
    <property type="entry name" value="Peptidase_C45_hydrolase"/>
</dbReference>